<gene>
    <name evidence="1" type="ORF">A2U01_0005160</name>
</gene>
<dbReference type="AlphaFoldDB" id="A0A392MC07"/>
<dbReference type="EMBL" id="LXQA010006649">
    <property type="protein sequence ID" value="MCH84328.1"/>
    <property type="molecule type" value="Genomic_DNA"/>
</dbReference>
<reference evidence="1 2" key="1">
    <citation type="journal article" date="2018" name="Front. Plant Sci.">
        <title>Red Clover (Trifolium pratense) and Zigzag Clover (T. medium) - A Picture of Genomic Similarities and Differences.</title>
        <authorList>
            <person name="Dluhosova J."/>
            <person name="Istvanek J."/>
            <person name="Nedelnik J."/>
            <person name="Repkova J."/>
        </authorList>
    </citation>
    <scope>NUCLEOTIDE SEQUENCE [LARGE SCALE GENOMIC DNA]</scope>
    <source>
        <strain evidence="2">cv. 10/8</strain>
        <tissue evidence="1">Leaf</tissue>
    </source>
</reference>
<name>A0A392MC07_9FABA</name>
<sequence length="81" mass="9251">VARRTSEGVRTERDQRTVKRYEVVKTRGMETLVIKARVDRSEVKTGKRISYTNDNSSSRVVRSRCGQYGLRRSSGCGNLSR</sequence>
<evidence type="ECO:0000313" key="2">
    <source>
        <dbReference type="Proteomes" id="UP000265520"/>
    </source>
</evidence>
<dbReference type="Proteomes" id="UP000265520">
    <property type="component" value="Unassembled WGS sequence"/>
</dbReference>
<comment type="caution">
    <text evidence="1">The sequence shown here is derived from an EMBL/GenBank/DDBJ whole genome shotgun (WGS) entry which is preliminary data.</text>
</comment>
<protein>
    <submittedName>
        <fullName evidence="1">Uncharacterized protein</fullName>
    </submittedName>
</protein>
<organism evidence="1 2">
    <name type="scientific">Trifolium medium</name>
    <dbReference type="NCBI Taxonomy" id="97028"/>
    <lineage>
        <taxon>Eukaryota</taxon>
        <taxon>Viridiplantae</taxon>
        <taxon>Streptophyta</taxon>
        <taxon>Embryophyta</taxon>
        <taxon>Tracheophyta</taxon>
        <taxon>Spermatophyta</taxon>
        <taxon>Magnoliopsida</taxon>
        <taxon>eudicotyledons</taxon>
        <taxon>Gunneridae</taxon>
        <taxon>Pentapetalae</taxon>
        <taxon>rosids</taxon>
        <taxon>fabids</taxon>
        <taxon>Fabales</taxon>
        <taxon>Fabaceae</taxon>
        <taxon>Papilionoideae</taxon>
        <taxon>50 kb inversion clade</taxon>
        <taxon>NPAAA clade</taxon>
        <taxon>Hologalegina</taxon>
        <taxon>IRL clade</taxon>
        <taxon>Trifolieae</taxon>
        <taxon>Trifolium</taxon>
    </lineage>
</organism>
<feature type="non-terminal residue" evidence="1">
    <location>
        <position position="1"/>
    </location>
</feature>
<keyword evidence="2" id="KW-1185">Reference proteome</keyword>
<accession>A0A392MC07</accession>
<proteinExistence type="predicted"/>
<evidence type="ECO:0000313" key="1">
    <source>
        <dbReference type="EMBL" id="MCH84328.1"/>
    </source>
</evidence>